<reference evidence="2 3" key="1">
    <citation type="submission" date="2019-02" db="EMBL/GenBank/DDBJ databases">
        <title>Deep-cultivation of Planctomycetes and their phenomic and genomic characterization uncovers novel biology.</title>
        <authorList>
            <person name="Wiegand S."/>
            <person name="Jogler M."/>
            <person name="Boedeker C."/>
            <person name="Pinto D."/>
            <person name="Vollmers J."/>
            <person name="Rivas-Marin E."/>
            <person name="Kohn T."/>
            <person name="Peeters S.H."/>
            <person name="Heuer A."/>
            <person name="Rast P."/>
            <person name="Oberbeckmann S."/>
            <person name="Bunk B."/>
            <person name="Jeske O."/>
            <person name="Meyerdierks A."/>
            <person name="Storesund J.E."/>
            <person name="Kallscheuer N."/>
            <person name="Luecker S."/>
            <person name="Lage O.M."/>
            <person name="Pohl T."/>
            <person name="Merkel B.J."/>
            <person name="Hornburger P."/>
            <person name="Mueller R.-W."/>
            <person name="Bruemmer F."/>
            <person name="Labrenz M."/>
            <person name="Spormann A.M."/>
            <person name="Op Den Camp H."/>
            <person name="Overmann J."/>
            <person name="Amann R."/>
            <person name="Jetten M.S.M."/>
            <person name="Mascher T."/>
            <person name="Medema M.H."/>
            <person name="Devos D.P."/>
            <person name="Kaster A.-K."/>
            <person name="Ovreas L."/>
            <person name="Rohde M."/>
            <person name="Galperin M.Y."/>
            <person name="Jogler C."/>
        </authorList>
    </citation>
    <scope>NUCLEOTIDE SEQUENCE [LARGE SCALE GENOMIC DNA]</scope>
    <source>
        <strain evidence="2 3">Enr8</strain>
    </source>
</reference>
<keyword evidence="1" id="KW-0732">Signal</keyword>
<evidence type="ECO:0000313" key="2">
    <source>
        <dbReference type="EMBL" id="TWT34890.1"/>
    </source>
</evidence>
<gene>
    <name evidence="2" type="ORF">Enr8_23050</name>
</gene>
<feature type="signal peptide" evidence="1">
    <location>
        <begin position="1"/>
        <end position="25"/>
    </location>
</feature>
<dbReference type="Pfam" id="PF13689">
    <property type="entry name" value="DUF4154"/>
    <property type="match status" value="1"/>
</dbReference>
<evidence type="ECO:0000256" key="1">
    <source>
        <dbReference type="SAM" id="SignalP"/>
    </source>
</evidence>
<accession>A0A5C5VA87</accession>
<keyword evidence="3" id="KW-1185">Reference proteome</keyword>
<sequence precursor="true">MHRFTRFAKLTLLVAIICLICTGFAASAFGQSVEAKVKTAYLYSLLRGSTWPAESHPDDSSPYKVVIVGTDHLDGHLDRVAEKKRINHRKIVLQRVRDLHSVGDAHLLYLPGGSRELIKAAAKATAGQPILIVGEGKDALASGAEVGFYLDDAGAVAVVINPTAAQKRKLSIDDTMMTIRANAGR</sequence>
<protein>
    <recommendedName>
        <fullName evidence="4">DUF4154 domain-containing protein</fullName>
    </recommendedName>
</protein>
<comment type="caution">
    <text evidence="2">The sequence shown here is derived from an EMBL/GenBank/DDBJ whole genome shotgun (WGS) entry which is preliminary data.</text>
</comment>
<feature type="chain" id="PRO_5022965960" description="DUF4154 domain-containing protein" evidence="1">
    <location>
        <begin position="26"/>
        <end position="185"/>
    </location>
</feature>
<dbReference type="OrthoDB" id="8527941at2"/>
<evidence type="ECO:0008006" key="4">
    <source>
        <dbReference type="Google" id="ProtNLM"/>
    </source>
</evidence>
<evidence type="ECO:0000313" key="3">
    <source>
        <dbReference type="Proteomes" id="UP000318878"/>
    </source>
</evidence>
<dbReference type="AlphaFoldDB" id="A0A5C5VA87"/>
<organism evidence="2 3">
    <name type="scientific">Blastopirellula retiformator</name>
    <dbReference type="NCBI Taxonomy" id="2527970"/>
    <lineage>
        <taxon>Bacteria</taxon>
        <taxon>Pseudomonadati</taxon>
        <taxon>Planctomycetota</taxon>
        <taxon>Planctomycetia</taxon>
        <taxon>Pirellulales</taxon>
        <taxon>Pirellulaceae</taxon>
        <taxon>Blastopirellula</taxon>
    </lineage>
</organism>
<dbReference type="EMBL" id="SJPF01000002">
    <property type="protein sequence ID" value="TWT34890.1"/>
    <property type="molecule type" value="Genomic_DNA"/>
</dbReference>
<dbReference type="InterPro" id="IPR025293">
    <property type="entry name" value="YfiR/HmsC-like"/>
</dbReference>
<proteinExistence type="predicted"/>
<dbReference type="RefSeq" id="WP_146431504.1">
    <property type="nucleotide sequence ID" value="NZ_SJPF01000002.1"/>
</dbReference>
<dbReference type="Proteomes" id="UP000318878">
    <property type="component" value="Unassembled WGS sequence"/>
</dbReference>
<name>A0A5C5VA87_9BACT</name>